<dbReference type="InterPro" id="IPR016187">
    <property type="entry name" value="CTDL_fold"/>
</dbReference>
<dbReference type="InterPro" id="IPR051043">
    <property type="entry name" value="Sulfatase_Mod_Factor_Kinase"/>
</dbReference>
<name>A0A382ELZ1_9ZZZZ</name>
<dbReference type="PANTHER" id="PTHR23150:SF19">
    <property type="entry name" value="FORMYLGLYCINE-GENERATING ENZYME"/>
    <property type="match status" value="1"/>
</dbReference>
<dbReference type="PANTHER" id="PTHR23150">
    <property type="entry name" value="SULFATASE MODIFYING FACTOR 1, 2"/>
    <property type="match status" value="1"/>
</dbReference>
<evidence type="ECO:0000259" key="2">
    <source>
        <dbReference type="Pfam" id="PF03781"/>
    </source>
</evidence>
<reference evidence="3" key="1">
    <citation type="submission" date="2018-05" db="EMBL/GenBank/DDBJ databases">
        <authorList>
            <person name="Lanie J.A."/>
            <person name="Ng W.-L."/>
            <person name="Kazmierczak K.M."/>
            <person name="Andrzejewski T.M."/>
            <person name="Davidsen T.M."/>
            <person name="Wayne K.J."/>
            <person name="Tettelin H."/>
            <person name="Glass J.I."/>
            <person name="Rusch D."/>
            <person name="Podicherti R."/>
            <person name="Tsui H.-C.T."/>
            <person name="Winkler M.E."/>
        </authorList>
    </citation>
    <scope>NUCLEOTIDE SEQUENCE</scope>
</reference>
<dbReference type="EMBL" id="UINC01044869">
    <property type="protein sequence ID" value="SVB50903.1"/>
    <property type="molecule type" value="Genomic_DNA"/>
</dbReference>
<feature type="compositionally biased region" description="Polar residues" evidence="1">
    <location>
        <begin position="121"/>
        <end position="132"/>
    </location>
</feature>
<dbReference type="Pfam" id="PF03781">
    <property type="entry name" value="FGE-sulfatase"/>
    <property type="match status" value="1"/>
</dbReference>
<proteinExistence type="predicted"/>
<dbReference type="SUPFAM" id="SSF56436">
    <property type="entry name" value="C-type lectin-like"/>
    <property type="match status" value="1"/>
</dbReference>
<evidence type="ECO:0000313" key="3">
    <source>
        <dbReference type="EMBL" id="SVB50903.1"/>
    </source>
</evidence>
<feature type="domain" description="Sulfatase-modifying factor enzyme-like" evidence="2">
    <location>
        <begin position="21"/>
        <end position="226"/>
    </location>
</feature>
<feature type="compositionally biased region" description="Basic and acidic residues" evidence="1">
    <location>
        <begin position="108"/>
        <end position="117"/>
    </location>
</feature>
<feature type="region of interest" description="Disordered" evidence="1">
    <location>
        <begin position="108"/>
        <end position="132"/>
    </location>
</feature>
<gene>
    <name evidence="3" type="ORF">METZ01_LOCUS203757</name>
</gene>
<evidence type="ECO:0000256" key="1">
    <source>
        <dbReference type="SAM" id="MobiDB-lite"/>
    </source>
</evidence>
<sequence>MKNIFRAFILLAFLANNAEPSDEVLIPAGEFLMGTDQGTPAERPEHKVWLDDYYLDRFEVSNQNYEAFDPSFQRSSASSCDHCPVTRISWHEAQAYCQSLNRRLPTEAEWEKARRGPVENSGASGSQETARTSLPVNAGASAVDTLPANGYGIHHLAGNVWEWLNDWHDESYYRKSPVKNPLGPLKGFRKSVRGGSWYNSIWYTQPGMRFQLAPHVKLNSLGFRCAH</sequence>
<protein>
    <recommendedName>
        <fullName evidence="2">Sulfatase-modifying factor enzyme-like domain-containing protein</fullName>
    </recommendedName>
</protein>
<dbReference type="GO" id="GO:0120147">
    <property type="term" value="F:formylglycine-generating oxidase activity"/>
    <property type="evidence" value="ECO:0007669"/>
    <property type="project" value="TreeGrafter"/>
</dbReference>
<dbReference type="AlphaFoldDB" id="A0A382ELZ1"/>
<dbReference type="InterPro" id="IPR042095">
    <property type="entry name" value="SUMF_sf"/>
</dbReference>
<dbReference type="InterPro" id="IPR005532">
    <property type="entry name" value="SUMF_dom"/>
</dbReference>
<organism evidence="3">
    <name type="scientific">marine metagenome</name>
    <dbReference type="NCBI Taxonomy" id="408172"/>
    <lineage>
        <taxon>unclassified sequences</taxon>
        <taxon>metagenomes</taxon>
        <taxon>ecological metagenomes</taxon>
    </lineage>
</organism>
<accession>A0A382ELZ1</accession>
<dbReference type="Gene3D" id="3.90.1580.10">
    <property type="entry name" value="paralog of FGE (formylglycine-generating enzyme)"/>
    <property type="match status" value="1"/>
</dbReference>